<evidence type="ECO:0000313" key="13">
    <source>
        <dbReference type="EMBL" id="CDW77084.1"/>
    </source>
</evidence>
<comment type="function">
    <text evidence="11">Cysteine protease that plays a key role in autophagy by mediating both proteolytic activation and delipidation of ATG8 family proteins.</text>
</comment>
<dbReference type="OrthoDB" id="2960936at2759"/>
<keyword evidence="6 11" id="KW-0378">Hydrolase</keyword>
<evidence type="ECO:0000256" key="11">
    <source>
        <dbReference type="RuleBase" id="RU363115"/>
    </source>
</evidence>
<dbReference type="InterPro" id="IPR046792">
    <property type="entry name" value="Peptidase_C54_cat"/>
</dbReference>
<keyword evidence="4 11" id="KW-0963">Cytoplasm</keyword>
<keyword evidence="14" id="KW-1185">Reference proteome</keyword>
<dbReference type="SUPFAM" id="SSF54001">
    <property type="entry name" value="Cysteine proteinases"/>
    <property type="match status" value="1"/>
</dbReference>
<evidence type="ECO:0000256" key="2">
    <source>
        <dbReference type="ARBA" id="ARBA00010958"/>
    </source>
</evidence>
<feature type="domain" description="Peptidase C54 catalytic" evidence="12">
    <location>
        <begin position="193"/>
        <end position="578"/>
    </location>
</feature>
<dbReference type="GO" id="GO:0016485">
    <property type="term" value="P:protein processing"/>
    <property type="evidence" value="ECO:0007669"/>
    <property type="project" value="TreeGrafter"/>
</dbReference>
<dbReference type="GO" id="GO:0000045">
    <property type="term" value="P:autophagosome assembly"/>
    <property type="evidence" value="ECO:0007669"/>
    <property type="project" value="TreeGrafter"/>
</dbReference>
<reference evidence="13 14" key="1">
    <citation type="submission" date="2014-06" db="EMBL/GenBank/DDBJ databases">
        <authorList>
            <person name="Swart Estienne"/>
        </authorList>
    </citation>
    <scope>NUCLEOTIDE SEQUENCE [LARGE SCALE GENOMIC DNA]</scope>
    <source>
        <strain evidence="13 14">130c</strain>
    </source>
</reference>
<dbReference type="InParanoid" id="A0A078A5B9"/>
<name>A0A078A5B9_STYLE</name>
<dbReference type="GO" id="GO:0035973">
    <property type="term" value="P:aggrephagy"/>
    <property type="evidence" value="ECO:0007669"/>
    <property type="project" value="TreeGrafter"/>
</dbReference>
<dbReference type="PANTHER" id="PTHR22624">
    <property type="entry name" value="CYSTEINE PROTEASE ATG4"/>
    <property type="match status" value="1"/>
</dbReference>
<keyword evidence="8 11" id="KW-0653">Protein transport</keyword>
<dbReference type="GO" id="GO:0015031">
    <property type="term" value="P:protein transport"/>
    <property type="evidence" value="ECO:0007669"/>
    <property type="project" value="UniProtKB-KW"/>
</dbReference>
<comment type="catalytic activity">
    <reaction evidence="10">
        <text>[protein]-C-terminal L-amino acid-glycyl-phosphatidylethanolamide + H2O = [protein]-C-terminal L-amino acid-glycine + a 1,2-diacyl-sn-glycero-3-phosphoethanolamine</text>
        <dbReference type="Rhea" id="RHEA:67548"/>
        <dbReference type="Rhea" id="RHEA-COMP:17323"/>
        <dbReference type="Rhea" id="RHEA-COMP:17324"/>
        <dbReference type="ChEBI" id="CHEBI:15377"/>
        <dbReference type="ChEBI" id="CHEBI:64612"/>
        <dbReference type="ChEBI" id="CHEBI:172940"/>
        <dbReference type="ChEBI" id="CHEBI:172941"/>
    </reaction>
    <physiologicalReaction direction="left-to-right" evidence="10">
        <dbReference type="Rhea" id="RHEA:67549"/>
    </physiologicalReaction>
</comment>
<comment type="similarity">
    <text evidence="2 11">Belongs to the peptidase C54 family.</text>
</comment>
<dbReference type="InterPro" id="IPR005078">
    <property type="entry name" value="Peptidase_C54"/>
</dbReference>
<dbReference type="PANTHER" id="PTHR22624:SF49">
    <property type="entry name" value="CYSTEINE PROTEASE"/>
    <property type="match status" value="1"/>
</dbReference>
<evidence type="ECO:0000256" key="10">
    <source>
        <dbReference type="ARBA" id="ARBA00029362"/>
    </source>
</evidence>
<evidence type="ECO:0000259" key="12">
    <source>
        <dbReference type="Pfam" id="PF03416"/>
    </source>
</evidence>
<dbReference type="EMBL" id="CCKQ01005824">
    <property type="protein sequence ID" value="CDW77084.1"/>
    <property type="molecule type" value="Genomic_DNA"/>
</dbReference>
<dbReference type="AlphaFoldDB" id="A0A078A5B9"/>
<keyword evidence="9 11" id="KW-0072">Autophagy</keyword>
<gene>
    <name evidence="13" type="primary">Contig14512.g15461</name>
    <name evidence="13" type="ORF">STYLEM_6052</name>
</gene>
<dbReference type="EC" id="3.4.22.-" evidence="11"/>
<comment type="subcellular location">
    <subcellularLocation>
        <location evidence="1 11">Cytoplasm</location>
    </subcellularLocation>
</comment>
<accession>A0A078A5B9</accession>
<dbReference type="OMA" id="FPPFVPY"/>
<organism evidence="13 14">
    <name type="scientific">Stylonychia lemnae</name>
    <name type="common">Ciliate</name>
    <dbReference type="NCBI Taxonomy" id="5949"/>
    <lineage>
        <taxon>Eukaryota</taxon>
        <taxon>Sar</taxon>
        <taxon>Alveolata</taxon>
        <taxon>Ciliophora</taxon>
        <taxon>Intramacronucleata</taxon>
        <taxon>Spirotrichea</taxon>
        <taxon>Stichotrichia</taxon>
        <taxon>Sporadotrichida</taxon>
        <taxon>Oxytrichidae</taxon>
        <taxon>Stylonychinae</taxon>
        <taxon>Stylonychia</taxon>
    </lineage>
</organism>
<evidence type="ECO:0000256" key="3">
    <source>
        <dbReference type="ARBA" id="ARBA00022448"/>
    </source>
</evidence>
<dbReference type="Proteomes" id="UP000039865">
    <property type="component" value="Unassembled WGS sequence"/>
</dbReference>
<keyword evidence="7" id="KW-0788">Thiol protease</keyword>
<dbReference type="GO" id="GO:0000423">
    <property type="term" value="P:mitophagy"/>
    <property type="evidence" value="ECO:0007669"/>
    <property type="project" value="TreeGrafter"/>
</dbReference>
<evidence type="ECO:0000256" key="7">
    <source>
        <dbReference type="ARBA" id="ARBA00022807"/>
    </source>
</evidence>
<keyword evidence="3" id="KW-0813">Transport</keyword>
<evidence type="ECO:0000256" key="6">
    <source>
        <dbReference type="ARBA" id="ARBA00022801"/>
    </source>
</evidence>
<dbReference type="InterPro" id="IPR038765">
    <property type="entry name" value="Papain-like_cys_pep_sf"/>
</dbReference>
<proteinExistence type="inferred from homology"/>
<keyword evidence="5 11" id="KW-0645">Protease</keyword>
<evidence type="ECO:0000256" key="5">
    <source>
        <dbReference type="ARBA" id="ARBA00022670"/>
    </source>
</evidence>
<dbReference type="GO" id="GO:0005737">
    <property type="term" value="C:cytoplasm"/>
    <property type="evidence" value="ECO:0007669"/>
    <property type="project" value="UniProtKB-SubCell"/>
</dbReference>
<protein>
    <recommendedName>
        <fullName evidence="11">Cysteine protease</fullName>
        <ecNumber evidence="11">3.4.22.-</ecNumber>
    </recommendedName>
</protein>
<dbReference type="Pfam" id="PF03416">
    <property type="entry name" value="Peptidase_C54"/>
    <property type="match status" value="1"/>
</dbReference>
<evidence type="ECO:0000256" key="8">
    <source>
        <dbReference type="ARBA" id="ARBA00022927"/>
    </source>
</evidence>
<dbReference type="GO" id="GO:0034727">
    <property type="term" value="P:piecemeal microautophagy of the nucleus"/>
    <property type="evidence" value="ECO:0007669"/>
    <property type="project" value="TreeGrafter"/>
</dbReference>
<dbReference type="GO" id="GO:0019786">
    <property type="term" value="F:protein-phosphatidylethanolamide deconjugating activity"/>
    <property type="evidence" value="ECO:0007669"/>
    <property type="project" value="InterPro"/>
</dbReference>
<evidence type="ECO:0000256" key="9">
    <source>
        <dbReference type="ARBA" id="ARBA00023006"/>
    </source>
</evidence>
<evidence type="ECO:0000313" key="14">
    <source>
        <dbReference type="Proteomes" id="UP000039865"/>
    </source>
</evidence>
<evidence type="ECO:0000256" key="4">
    <source>
        <dbReference type="ARBA" id="ARBA00022490"/>
    </source>
</evidence>
<dbReference type="GO" id="GO:0004197">
    <property type="term" value="F:cysteine-type endopeptidase activity"/>
    <property type="evidence" value="ECO:0007669"/>
    <property type="project" value="TreeGrafter"/>
</dbReference>
<evidence type="ECO:0000256" key="1">
    <source>
        <dbReference type="ARBA" id="ARBA00004496"/>
    </source>
</evidence>
<sequence>MIELDKSQLVEPESNQHFKFISIPSDLTLSITERRKSSQNYLDDDEEDVKKQCEVINQQNEKLSKIQDSFECIEYTTEPGIINNVMLSISNTTKFSFLNKIDSFNQSVVEKLPPNCNNQNLYQMTNSSLITGQLTFQSRGLRENLMQKLTNLRYRFNDGDLIEYMAYPKVSFGDSSAFDKTAFLFNSKYNSKKSFNSSFKSIIWVSYRNNFPQLTRNISIGSKNYLQPSLNDKNQIEQKFLTSDCGWGCMIRCQQMMLANALVRLDSSYHKQFSMNNDEILELFLDIPEKYFSIHQITEEGKISMDKQPGDWYGVNSITQVIKNIFDQKSTLRPDCPQVFKKISFMVFQEGAIFMNEIKQELLLYLDEYNRAKTEELNYNKKQKFQQHSKTDQHKKFMEKRKLSSQFEMIDDNLDDVIVQEEDSFQLVGIESTSQSNTLSLNEQFSNKSDEKSLYTHDSDYPKAALVVITMRLGLNKIEEEYFDTILECFSLPQCVGILGGKPSFALYFVGHQDKQLIFLDPHYVQDSLKTKQDLQNDDLRQTYYPSGQAKKIKMDGLDPCIGVGFLIRNSEDLRTFEEAFSKTGKLSKIATLYQDRPKDQCLSRKLDEINFSSDYIDHSLL</sequence>